<dbReference type="EMBL" id="LUEZ02000012">
    <property type="protein sequence ID" value="RDB28157.1"/>
    <property type="molecule type" value="Genomic_DNA"/>
</dbReference>
<gene>
    <name evidence="1" type="ORF">Hypma_001339</name>
</gene>
<dbReference type="InParanoid" id="A0A369K5U3"/>
<dbReference type="Proteomes" id="UP000076154">
    <property type="component" value="Unassembled WGS sequence"/>
</dbReference>
<dbReference type="AlphaFoldDB" id="A0A369K5U3"/>
<protein>
    <submittedName>
        <fullName evidence="1">Uncharacterized protein</fullName>
    </submittedName>
</protein>
<proteinExistence type="predicted"/>
<keyword evidence="2" id="KW-1185">Reference proteome</keyword>
<name>A0A369K5U3_HYPMA</name>
<organism evidence="1 2">
    <name type="scientific">Hypsizygus marmoreus</name>
    <name type="common">White beech mushroom</name>
    <name type="synonym">Agaricus marmoreus</name>
    <dbReference type="NCBI Taxonomy" id="39966"/>
    <lineage>
        <taxon>Eukaryota</taxon>
        <taxon>Fungi</taxon>
        <taxon>Dikarya</taxon>
        <taxon>Basidiomycota</taxon>
        <taxon>Agaricomycotina</taxon>
        <taxon>Agaricomycetes</taxon>
        <taxon>Agaricomycetidae</taxon>
        <taxon>Agaricales</taxon>
        <taxon>Tricholomatineae</taxon>
        <taxon>Lyophyllaceae</taxon>
        <taxon>Hypsizygus</taxon>
    </lineage>
</organism>
<accession>A0A369K5U3</accession>
<reference evidence="1" key="1">
    <citation type="submission" date="2018-04" db="EMBL/GenBank/DDBJ databases">
        <title>Whole genome sequencing of Hypsizygus marmoreus.</title>
        <authorList>
            <person name="Choi I.-G."/>
            <person name="Min B."/>
            <person name="Kim J.-G."/>
            <person name="Kim S."/>
            <person name="Oh Y.-L."/>
            <person name="Kong W.-S."/>
            <person name="Park H."/>
            <person name="Jeong J."/>
            <person name="Song E.-S."/>
        </authorList>
    </citation>
    <scope>NUCLEOTIDE SEQUENCE [LARGE SCALE GENOMIC DNA]</scope>
    <source>
        <strain evidence="1">51987-8</strain>
    </source>
</reference>
<evidence type="ECO:0000313" key="2">
    <source>
        <dbReference type="Proteomes" id="UP000076154"/>
    </source>
</evidence>
<comment type="caution">
    <text evidence="1">The sequence shown here is derived from an EMBL/GenBank/DDBJ whole genome shotgun (WGS) entry which is preliminary data.</text>
</comment>
<evidence type="ECO:0000313" key="1">
    <source>
        <dbReference type="EMBL" id="RDB28157.1"/>
    </source>
</evidence>
<sequence length="128" mass="15380">MIGQDVRLKLMWLSWESNSEVIDLEWESKMSIEADRAWRRKVYHAIARPYRNVWPRGHQWEVAVPAEERALVEVDPEEHLQQWAEQMLQDLAQPEWGMAQGGETRDRDEDCETLHDYLLRVCRPEYYP</sequence>